<dbReference type="InterPro" id="IPR000836">
    <property type="entry name" value="PRTase_dom"/>
</dbReference>
<keyword evidence="7 9" id="KW-0808">Transferase</keyword>
<dbReference type="EC" id="2.4.2.10" evidence="5 9"/>
<feature type="binding site" description="in other chain" evidence="9">
    <location>
        <begin position="73"/>
        <end position="74"/>
    </location>
    <ligand>
        <name>5-phospho-alpha-D-ribose 1-diphosphate</name>
        <dbReference type="ChEBI" id="CHEBI:58017"/>
        <note>ligand shared between dimeric partners</note>
    </ligand>
</feature>
<feature type="binding site" evidence="9">
    <location>
        <position position="138"/>
    </location>
    <ligand>
        <name>orotate</name>
        <dbReference type="ChEBI" id="CHEBI:30839"/>
    </ligand>
</feature>
<name>A0A2H0YMU2_9BACT</name>
<dbReference type="Pfam" id="PF00156">
    <property type="entry name" value="Pribosyltran"/>
    <property type="match status" value="1"/>
</dbReference>
<feature type="domain" description="Phosphoribosyltransferase" evidence="10">
    <location>
        <begin position="51"/>
        <end position="152"/>
    </location>
</feature>
<dbReference type="GO" id="GO:0004588">
    <property type="term" value="F:orotate phosphoribosyltransferase activity"/>
    <property type="evidence" value="ECO:0007669"/>
    <property type="project" value="UniProtKB-UniRule"/>
</dbReference>
<keyword evidence="9" id="KW-0460">Magnesium</keyword>
<comment type="pathway">
    <text evidence="2 9">Pyrimidine metabolism; UMP biosynthesis via de novo pathway; UMP from orotate: step 1/2.</text>
</comment>
<feature type="binding site" evidence="9">
    <location>
        <position position="104"/>
    </location>
    <ligand>
        <name>5-phospho-alpha-D-ribose 1-diphosphate</name>
        <dbReference type="ChEBI" id="CHEBI:58017"/>
        <note>ligand shared between dimeric partners</note>
    </ligand>
</feature>
<comment type="catalytic activity">
    <reaction evidence="9">
        <text>orotidine 5'-phosphate + diphosphate = orotate + 5-phospho-alpha-D-ribose 1-diphosphate</text>
        <dbReference type="Rhea" id="RHEA:10380"/>
        <dbReference type="ChEBI" id="CHEBI:30839"/>
        <dbReference type="ChEBI" id="CHEBI:33019"/>
        <dbReference type="ChEBI" id="CHEBI:57538"/>
        <dbReference type="ChEBI" id="CHEBI:58017"/>
        <dbReference type="EC" id="2.4.2.10"/>
    </reaction>
</comment>
<dbReference type="Proteomes" id="UP000230088">
    <property type="component" value="Unassembled WGS sequence"/>
</dbReference>
<feature type="binding site" description="in other chain" evidence="9">
    <location>
        <position position="101"/>
    </location>
    <ligand>
        <name>5-phospho-alpha-D-ribose 1-diphosphate</name>
        <dbReference type="ChEBI" id="CHEBI:58017"/>
        <note>ligand shared between dimeric partners</note>
    </ligand>
</feature>
<proteinExistence type="inferred from homology"/>
<dbReference type="CDD" id="cd06223">
    <property type="entry name" value="PRTases_typeI"/>
    <property type="match status" value="1"/>
</dbReference>
<organism evidence="11 12">
    <name type="scientific">Candidatus Nealsonbacteria bacterium CG08_land_8_20_14_0_20_38_20</name>
    <dbReference type="NCBI Taxonomy" id="1974705"/>
    <lineage>
        <taxon>Bacteria</taxon>
        <taxon>Candidatus Nealsoniibacteriota</taxon>
    </lineage>
</organism>
<evidence type="ECO:0000256" key="1">
    <source>
        <dbReference type="ARBA" id="ARBA00003769"/>
    </source>
</evidence>
<dbReference type="NCBIfam" id="TIGR00336">
    <property type="entry name" value="pyrE"/>
    <property type="match status" value="1"/>
</dbReference>
<evidence type="ECO:0000256" key="2">
    <source>
        <dbReference type="ARBA" id="ARBA00004889"/>
    </source>
</evidence>
<feature type="binding site" evidence="9">
    <location>
        <position position="168"/>
    </location>
    <ligand>
        <name>orotate</name>
        <dbReference type="ChEBI" id="CHEBI:30839"/>
    </ligand>
</feature>
<feature type="binding site" description="in other chain" evidence="9">
    <location>
        <begin position="134"/>
        <end position="142"/>
    </location>
    <ligand>
        <name>5-phospho-alpha-D-ribose 1-diphosphate</name>
        <dbReference type="ChEBI" id="CHEBI:58017"/>
        <note>ligand shared between dimeric partners</note>
    </ligand>
</feature>
<protein>
    <recommendedName>
        <fullName evidence="5 9">Orotate phosphoribosyltransferase</fullName>
        <shortName evidence="9">OPRT</shortName>
        <shortName evidence="9">OPRTase</shortName>
        <ecNumber evidence="5 9">2.4.2.10</ecNumber>
    </recommendedName>
</protein>
<comment type="similarity">
    <text evidence="3 9">Belongs to the purine/pyrimidine phosphoribosyltransferase family. PyrE subfamily.</text>
</comment>
<comment type="caution">
    <text evidence="9">Lacks conserved residue(s) required for the propagation of feature annotation.</text>
</comment>
<evidence type="ECO:0000256" key="3">
    <source>
        <dbReference type="ARBA" id="ARBA00006340"/>
    </source>
</evidence>
<dbReference type="GO" id="GO:0000287">
    <property type="term" value="F:magnesium ion binding"/>
    <property type="evidence" value="ECO:0007669"/>
    <property type="project" value="UniProtKB-UniRule"/>
</dbReference>
<dbReference type="EMBL" id="PEYD01000022">
    <property type="protein sequence ID" value="PIS39579.1"/>
    <property type="molecule type" value="Genomic_DNA"/>
</dbReference>
<evidence type="ECO:0000256" key="9">
    <source>
        <dbReference type="HAMAP-Rule" id="MF_01208"/>
    </source>
</evidence>
<comment type="cofactor">
    <cofactor evidence="9">
        <name>Mg(2+)</name>
        <dbReference type="ChEBI" id="CHEBI:18420"/>
    </cofactor>
</comment>
<dbReference type="SUPFAM" id="SSF53271">
    <property type="entry name" value="PRTase-like"/>
    <property type="match status" value="1"/>
</dbReference>
<dbReference type="InterPro" id="IPR023031">
    <property type="entry name" value="OPRT"/>
</dbReference>
<dbReference type="PANTHER" id="PTHR46683">
    <property type="entry name" value="OROTATE PHOSPHORIBOSYLTRANSFERASE 1-RELATED"/>
    <property type="match status" value="1"/>
</dbReference>
<dbReference type="GO" id="GO:0005737">
    <property type="term" value="C:cytoplasm"/>
    <property type="evidence" value="ECO:0007669"/>
    <property type="project" value="TreeGrafter"/>
</dbReference>
<dbReference type="GO" id="GO:0044205">
    <property type="term" value="P:'de novo' UMP biosynthetic process"/>
    <property type="evidence" value="ECO:0007669"/>
    <property type="project" value="UniProtKB-UniRule"/>
</dbReference>
<dbReference type="InterPro" id="IPR029057">
    <property type="entry name" value="PRTase-like"/>
</dbReference>
<evidence type="ECO:0000256" key="5">
    <source>
        <dbReference type="ARBA" id="ARBA00011971"/>
    </source>
</evidence>
<dbReference type="PANTHER" id="PTHR46683:SF1">
    <property type="entry name" value="OROTATE PHOSPHORIBOSYLTRANSFERASE 1-RELATED"/>
    <property type="match status" value="1"/>
</dbReference>
<feature type="binding site" description="in other chain" evidence="9">
    <location>
        <position position="26"/>
    </location>
    <ligand>
        <name>5-phospho-alpha-D-ribose 1-diphosphate</name>
        <dbReference type="ChEBI" id="CHEBI:58017"/>
        <note>ligand shared between dimeric partners</note>
    </ligand>
</feature>
<dbReference type="GO" id="GO:0046132">
    <property type="term" value="P:pyrimidine ribonucleoside biosynthetic process"/>
    <property type="evidence" value="ECO:0007669"/>
    <property type="project" value="TreeGrafter"/>
</dbReference>
<sequence length="235" mass="26197">MKTFKKQFIDFLLEKGALKFGEFKLKSGRMSPYFINTGMFDDGASIERLGYFYASLINDVLGDEFDVIFSPAYKGIPLAVATVISLSKDYETNKGYLFDRKEAKTHGEATQEEKIKSALVGRKIGQGARIVLIDDVFTTGDTKYAAIELLNGLASGLKFPALVIAVDRQEVGLDGKSAIEEFEQKTKIPVFLIVSVSEIVAYLSEKGQMTLDEKQKILDYLKQYGVEKVKKAMKL</sequence>
<keyword evidence="6 9" id="KW-0328">Glycosyltransferase</keyword>
<comment type="function">
    <text evidence="1 9">Catalyzes the transfer of a ribosyl phosphate group from 5-phosphoribose 1-diphosphate to orotate, leading to the formation of orotidine monophosphate (OMP).</text>
</comment>
<dbReference type="HAMAP" id="MF_01208">
    <property type="entry name" value="PyrE"/>
    <property type="match status" value="1"/>
</dbReference>
<evidence type="ECO:0000256" key="6">
    <source>
        <dbReference type="ARBA" id="ARBA00022676"/>
    </source>
</evidence>
<dbReference type="AlphaFoldDB" id="A0A2H0YMU2"/>
<dbReference type="Gene3D" id="3.40.50.2020">
    <property type="match status" value="1"/>
</dbReference>
<reference evidence="12" key="1">
    <citation type="submission" date="2017-09" db="EMBL/GenBank/DDBJ databases">
        <title>Depth-based differentiation of microbial function through sediment-hosted aquifers and enrichment of novel symbionts in the deep terrestrial subsurface.</title>
        <authorList>
            <person name="Probst A.J."/>
            <person name="Ladd B."/>
            <person name="Jarett J.K."/>
            <person name="Geller-Mcgrath D.E."/>
            <person name="Sieber C.M.K."/>
            <person name="Emerson J.B."/>
            <person name="Anantharaman K."/>
            <person name="Thomas B.C."/>
            <person name="Malmstrom R."/>
            <person name="Stieglmeier M."/>
            <person name="Klingl A."/>
            <person name="Woyke T."/>
            <person name="Ryan C.M."/>
            <person name="Banfield J.F."/>
        </authorList>
    </citation>
    <scope>NUCLEOTIDE SEQUENCE [LARGE SCALE GENOMIC DNA]</scope>
</reference>
<dbReference type="UniPathway" id="UPA00070">
    <property type="reaction ID" value="UER00119"/>
</dbReference>
<evidence type="ECO:0000256" key="7">
    <source>
        <dbReference type="ARBA" id="ARBA00022679"/>
    </source>
</evidence>
<accession>A0A2H0YMU2</accession>
<evidence type="ECO:0000256" key="4">
    <source>
        <dbReference type="ARBA" id="ARBA00011738"/>
    </source>
</evidence>
<evidence type="ECO:0000313" key="11">
    <source>
        <dbReference type="EMBL" id="PIS39579.1"/>
    </source>
</evidence>
<feature type="binding site" evidence="9">
    <location>
        <position position="106"/>
    </location>
    <ligand>
        <name>5-phospho-alpha-D-ribose 1-diphosphate</name>
        <dbReference type="ChEBI" id="CHEBI:58017"/>
        <note>ligand shared between dimeric partners</note>
    </ligand>
</feature>
<dbReference type="InterPro" id="IPR004467">
    <property type="entry name" value="Or_phspho_trans_dom"/>
</dbReference>
<evidence type="ECO:0000256" key="8">
    <source>
        <dbReference type="ARBA" id="ARBA00022975"/>
    </source>
</evidence>
<evidence type="ECO:0000313" key="12">
    <source>
        <dbReference type="Proteomes" id="UP000230088"/>
    </source>
</evidence>
<comment type="caution">
    <text evidence="11">The sequence shown here is derived from an EMBL/GenBank/DDBJ whole genome shotgun (WGS) entry which is preliminary data.</text>
</comment>
<feature type="binding site" evidence="9">
    <location>
        <position position="100"/>
    </location>
    <ligand>
        <name>5-phospho-alpha-D-ribose 1-diphosphate</name>
        <dbReference type="ChEBI" id="CHEBI:58017"/>
        <note>ligand shared between dimeric partners</note>
    </ligand>
</feature>
<dbReference type="GO" id="GO:0006207">
    <property type="term" value="P:'de novo' pyrimidine nucleobase biosynthetic process"/>
    <property type="evidence" value="ECO:0007669"/>
    <property type="project" value="TreeGrafter"/>
</dbReference>
<comment type="subunit">
    <text evidence="4 9">Homodimer.</text>
</comment>
<evidence type="ECO:0000259" key="10">
    <source>
        <dbReference type="Pfam" id="PF00156"/>
    </source>
</evidence>
<keyword evidence="8 9" id="KW-0665">Pyrimidine biosynthesis</keyword>
<gene>
    <name evidence="9" type="primary">pyrE</name>
    <name evidence="11" type="ORF">COT33_01250</name>
</gene>